<feature type="transmembrane region" description="Helical" evidence="1">
    <location>
        <begin position="142"/>
        <end position="171"/>
    </location>
</feature>
<dbReference type="Proteomes" id="UP001367771">
    <property type="component" value="Unassembled WGS sequence"/>
</dbReference>
<dbReference type="Pfam" id="PF25231">
    <property type="entry name" value="DUF7847"/>
    <property type="match status" value="1"/>
</dbReference>
<dbReference type="InterPro" id="IPR057169">
    <property type="entry name" value="DUF7847"/>
</dbReference>
<keyword evidence="1" id="KW-1133">Transmembrane helix</keyword>
<keyword evidence="1" id="KW-0812">Transmembrane</keyword>
<sequence>MVKMGNVWDRSVAVLDGRGGMLAGVAALTLFVPQVIAAAYTAYAAPSTAKVVIAVVIQILVTVAALWGQLVITAAASDPALDRPAAGRLARVRFGPALLVALVLALAFSLLFLPAALLFSYAGIDVTHLGDRATPVMSSPGAAGAGGLYTVVMLIVVLFVAVRFLPLYAVVLHERLGLGAIARSWRLTRRHTWRLIGAVLLFLIVLLVATMAAQSVSGLVLRLALGADSAATVGFLSASIAQGVSTALTLMAIVFSAQLYVALVAREQLLRDKAARTWTDV</sequence>
<keyword evidence="1" id="KW-0472">Membrane</keyword>
<protein>
    <submittedName>
        <fullName evidence="3">Glycerophosphoryl diester phosphodiesterase membrane domain-containing protein</fullName>
    </submittedName>
</protein>
<feature type="domain" description="DUF7847" evidence="2">
    <location>
        <begin position="18"/>
        <end position="262"/>
    </location>
</feature>
<evidence type="ECO:0000259" key="2">
    <source>
        <dbReference type="Pfam" id="PF25231"/>
    </source>
</evidence>
<evidence type="ECO:0000313" key="3">
    <source>
        <dbReference type="EMBL" id="MEI5686193.1"/>
    </source>
</evidence>
<keyword evidence="4" id="KW-1185">Reference proteome</keyword>
<comment type="caution">
    <text evidence="3">The sequence shown here is derived from an EMBL/GenBank/DDBJ whole genome shotgun (WGS) entry which is preliminary data.</text>
</comment>
<feature type="transmembrane region" description="Helical" evidence="1">
    <location>
        <begin position="51"/>
        <end position="76"/>
    </location>
</feature>
<feature type="transmembrane region" description="Helical" evidence="1">
    <location>
        <begin position="233"/>
        <end position="263"/>
    </location>
</feature>
<name>A0ABU8GZA4_9SPHN</name>
<evidence type="ECO:0000313" key="4">
    <source>
        <dbReference type="Proteomes" id="UP001367771"/>
    </source>
</evidence>
<dbReference type="EMBL" id="JBBBDM010000001">
    <property type="protein sequence ID" value="MEI5686193.1"/>
    <property type="molecule type" value="Genomic_DNA"/>
</dbReference>
<proteinExistence type="predicted"/>
<organism evidence="3 4">
    <name type="scientific">Sphingomonas kyungheensis</name>
    <dbReference type="NCBI Taxonomy" id="1069987"/>
    <lineage>
        <taxon>Bacteria</taxon>
        <taxon>Pseudomonadati</taxon>
        <taxon>Pseudomonadota</taxon>
        <taxon>Alphaproteobacteria</taxon>
        <taxon>Sphingomonadales</taxon>
        <taxon>Sphingomonadaceae</taxon>
        <taxon>Sphingomonas</taxon>
    </lineage>
</organism>
<feature type="transmembrane region" description="Helical" evidence="1">
    <location>
        <begin position="21"/>
        <end position="45"/>
    </location>
</feature>
<reference evidence="3 4" key="1">
    <citation type="journal article" date="2013" name="Int. J. Syst. Evol. Microbiol.">
        <title>Sphingomonas kyungheensis sp. nov., a bacterium with ginsenoside-converting activity isolated from soil of a ginseng field.</title>
        <authorList>
            <person name="Son H.M."/>
            <person name="Yang J.E."/>
            <person name="Park Y."/>
            <person name="Han C.K."/>
            <person name="Kim S.G."/>
            <person name="Kook M."/>
            <person name="Yi T.H."/>
        </authorList>
    </citation>
    <scope>NUCLEOTIDE SEQUENCE [LARGE SCALE GENOMIC DNA]</scope>
    <source>
        <strain evidence="3 4">LMG 26582</strain>
    </source>
</reference>
<evidence type="ECO:0000256" key="1">
    <source>
        <dbReference type="SAM" id="Phobius"/>
    </source>
</evidence>
<feature type="transmembrane region" description="Helical" evidence="1">
    <location>
        <begin position="192"/>
        <end position="213"/>
    </location>
</feature>
<feature type="transmembrane region" description="Helical" evidence="1">
    <location>
        <begin position="97"/>
        <end position="122"/>
    </location>
</feature>
<accession>A0ABU8GZA4</accession>
<gene>
    <name evidence="3" type="ORF">V8201_03770</name>
</gene>
<dbReference type="RefSeq" id="WP_336544501.1">
    <property type="nucleotide sequence ID" value="NZ_JBBBDM010000001.1"/>
</dbReference>